<sequence length="229" mass="26804">MKKSFDGNKILNLVNEQAAQIVLQGEFIYYINEFDGRSVFRVKTDGSERTKICEGKVYEIEASSESIYYIKDNKLNRMYLDGSDQTVVSNDWAVTWVDVIGDTIYFKCYNNYIARVVKADLNGNNKRDVCTDEPSGFIRNSDGTFKFWYYHSEHIINDWLYYINASDQRTIYKVKLDGTERTKVTTDSVTDTSYEDIEIYDNYIYYRNSLDGNKVYRIKTDGSNRQIVQ</sequence>
<gene>
    <name evidence="2" type="ORF">Bccel_1287</name>
</gene>
<proteinExistence type="predicted"/>
<evidence type="ECO:0000313" key="3">
    <source>
        <dbReference type="Proteomes" id="UP000036923"/>
    </source>
</evidence>
<dbReference type="Pfam" id="PF16472">
    <property type="entry name" value="DUF5050"/>
    <property type="match status" value="2"/>
</dbReference>
<dbReference type="EMBL" id="LGTC01000001">
    <property type="protein sequence ID" value="KNY26025.1"/>
    <property type="molecule type" value="Genomic_DNA"/>
</dbReference>
<accession>A0A0L6JJV2</accession>
<reference evidence="3" key="1">
    <citation type="submission" date="2015-07" db="EMBL/GenBank/DDBJ databases">
        <title>Near-Complete Genome Sequence of the Cellulolytic Bacterium Bacteroides (Pseudobacteroides) cellulosolvens ATCC 35603.</title>
        <authorList>
            <person name="Dassa B."/>
            <person name="Utturkar S.M."/>
            <person name="Klingeman D.M."/>
            <person name="Hurt R.A."/>
            <person name="Keller M."/>
            <person name="Xu J."/>
            <person name="Reddy Y.H.K."/>
            <person name="Borovok I."/>
            <person name="Grinberg I.R."/>
            <person name="Lamed R."/>
            <person name="Zhivin O."/>
            <person name="Bayer E.A."/>
            <person name="Brown S.D."/>
        </authorList>
    </citation>
    <scope>NUCLEOTIDE SEQUENCE [LARGE SCALE GENOMIC DNA]</scope>
    <source>
        <strain evidence="3">DSM 2933</strain>
    </source>
</reference>
<feature type="domain" description="Prolow-density lipoprotein receptor-related protein 1-like beta-propeller" evidence="1">
    <location>
        <begin position="5"/>
        <end position="151"/>
    </location>
</feature>
<protein>
    <recommendedName>
        <fullName evidence="1">Prolow-density lipoprotein receptor-related protein 1-like beta-propeller domain-containing protein</fullName>
    </recommendedName>
</protein>
<evidence type="ECO:0000259" key="1">
    <source>
        <dbReference type="Pfam" id="PF16472"/>
    </source>
</evidence>
<dbReference type="STRING" id="398512.Bccel_1287"/>
<dbReference type="AlphaFoldDB" id="A0A0L6JJV2"/>
<name>A0A0L6JJV2_9FIRM</name>
<dbReference type="InterPro" id="IPR011042">
    <property type="entry name" value="6-blade_b-propeller_TolB-like"/>
</dbReference>
<dbReference type="Gene3D" id="2.120.10.30">
    <property type="entry name" value="TolB, C-terminal domain"/>
    <property type="match status" value="1"/>
</dbReference>
<dbReference type="InterPro" id="IPR053369">
    <property type="entry name" value="SrfA-induced_signal"/>
</dbReference>
<feature type="domain" description="Prolow-density lipoprotein receptor-related protein 1-like beta-propeller" evidence="1">
    <location>
        <begin position="154"/>
        <end position="226"/>
    </location>
</feature>
<evidence type="ECO:0000313" key="2">
    <source>
        <dbReference type="EMBL" id="KNY26025.1"/>
    </source>
</evidence>
<dbReference type="InterPro" id="IPR032485">
    <property type="entry name" value="LRP1-like_beta_prop"/>
</dbReference>
<organism evidence="2 3">
    <name type="scientific">Pseudobacteroides cellulosolvens ATCC 35603 = DSM 2933</name>
    <dbReference type="NCBI Taxonomy" id="398512"/>
    <lineage>
        <taxon>Bacteria</taxon>
        <taxon>Bacillati</taxon>
        <taxon>Bacillota</taxon>
        <taxon>Clostridia</taxon>
        <taxon>Eubacteriales</taxon>
        <taxon>Oscillospiraceae</taxon>
        <taxon>Pseudobacteroides</taxon>
    </lineage>
</organism>
<dbReference type="SUPFAM" id="SSF63825">
    <property type="entry name" value="YWTD domain"/>
    <property type="match status" value="1"/>
</dbReference>
<dbReference type="PANTHER" id="PTHR32256">
    <property type="match status" value="1"/>
</dbReference>
<keyword evidence="3" id="KW-1185">Reference proteome</keyword>
<dbReference type="PANTHER" id="PTHR32256:SF17">
    <property type="entry name" value="EGF-LIKE DOMAIN-CONTAINING PROTEIN"/>
    <property type="match status" value="1"/>
</dbReference>
<comment type="caution">
    <text evidence="2">The sequence shown here is derived from an EMBL/GenBank/DDBJ whole genome shotgun (WGS) entry which is preliminary data.</text>
</comment>
<dbReference type="Proteomes" id="UP000036923">
    <property type="component" value="Unassembled WGS sequence"/>
</dbReference>